<feature type="transmembrane region" description="Helical" evidence="6">
    <location>
        <begin position="104"/>
        <end position="122"/>
    </location>
</feature>
<feature type="transmembrane region" description="Helical" evidence="6">
    <location>
        <begin position="76"/>
        <end position="97"/>
    </location>
</feature>
<protein>
    <recommendedName>
        <fullName evidence="7">Major facilitator superfamily (MFS) profile domain-containing protein</fullName>
    </recommendedName>
</protein>
<accession>A0A0A1T740</accession>
<keyword evidence="4 6" id="KW-1133">Transmembrane helix</keyword>
<evidence type="ECO:0000259" key="7">
    <source>
        <dbReference type="PROSITE" id="PS50850"/>
    </source>
</evidence>
<dbReference type="AlphaFoldDB" id="A0A0A1T740"/>
<dbReference type="Pfam" id="PF07690">
    <property type="entry name" value="MFS_1"/>
    <property type="match status" value="1"/>
</dbReference>
<dbReference type="InterPro" id="IPR020846">
    <property type="entry name" value="MFS_dom"/>
</dbReference>
<dbReference type="PROSITE" id="PS50850">
    <property type="entry name" value="MFS"/>
    <property type="match status" value="1"/>
</dbReference>
<feature type="transmembrane region" description="Helical" evidence="6">
    <location>
        <begin position="425"/>
        <end position="446"/>
    </location>
</feature>
<dbReference type="EMBL" id="CDHN01000005">
    <property type="protein sequence ID" value="CEJ92966.1"/>
    <property type="molecule type" value="Genomic_DNA"/>
</dbReference>
<feature type="transmembrane region" description="Helical" evidence="6">
    <location>
        <begin position="165"/>
        <end position="185"/>
    </location>
</feature>
<feature type="transmembrane region" description="Helical" evidence="6">
    <location>
        <begin position="357"/>
        <end position="381"/>
    </location>
</feature>
<evidence type="ECO:0000256" key="5">
    <source>
        <dbReference type="ARBA" id="ARBA00023136"/>
    </source>
</evidence>
<keyword evidence="5 6" id="KW-0472">Membrane</keyword>
<keyword evidence="2" id="KW-0813">Transport</keyword>
<feature type="transmembrane region" description="Helical" evidence="6">
    <location>
        <begin position="334"/>
        <end position="351"/>
    </location>
</feature>
<comment type="subcellular location">
    <subcellularLocation>
        <location evidence="1">Membrane</location>
        <topology evidence="1">Multi-pass membrane protein</topology>
    </subcellularLocation>
</comment>
<feature type="domain" description="Major facilitator superfamily (MFS) profile" evidence="7">
    <location>
        <begin position="38"/>
        <end position="451"/>
    </location>
</feature>
<organism evidence="8 9">
    <name type="scientific">[Torrubiella] hemipterigena</name>
    <dbReference type="NCBI Taxonomy" id="1531966"/>
    <lineage>
        <taxon>Eukaryota</taxon>
        <taxon>Fungi</taxon>
        <taxon>Dikarya</taxon>
        <taxon>Ascomycota</taxon>
        <taxon>Pezizomycotina</taxon>
        <taxon>Sordariomycetes</taxon>
        <taxon>Hypocreomycetidae</taxon>
        <taxon>Hypocreales</taxon>
        <taxon>Clavicipitaceae</taxon>
        <taxon>Clavicipitaceae incertae sedis</taxon>
        <taxon>'Torrubiella' clade</taxon>
    </lineage>
</organism>
<feature type="transmembrane region" description="Helical" evidence="6">
    <location>
        <begin position="38"/>
        <end position="56"/>
    </location>
</feature>
<dbReference type="PANTHER" id="PTHR43791">
    <property type="entry name" value="PERMEASE-RELATED"/>
    <property type="match status" value="1"/>
</dbReference>
<dbReference type="PANTHER" id="PTHR43791:SF91">
    <property type="entry name" value="MAJOR FACILITATOR SUPERFAMILY (MFS) PROFILE DOMAIN-CONTAINING PROTEIN-RELATED"/>
    <property type="match status" value="1"/>
</dbReference>
<gene>
    <name evidence="8" type="ORF">VHEMI08588</name>
</gene>
<keyword evidence="9" id="KW-1185">Reference proteome</keyword>
<dbReference type="HOGENOM" id="CLU_001265_0_1_1"/>
<dbReference type="GO" id="GO:0022857">
    <property type="term" value="F:transmembrane transporter activity"/>
    <property type="evidence" value="ECO:0007669"/>
    <property type="project" value="InterPro"/>
</dbReference>
<evidence type="ECO:0000313" key="9">
    <source>
        <dbReference type="Proteomes" id="UP000039046"/>
    </source>
</evidence>
<evidence type="ECO:0000256" key="4">
    <source>
        <dbReference type="ARBA" id="ARBA00022989"/>
    </source>
</evidence>
<evidence type="ECO:0000256" key="2">
    <source>
        <dbReference type="ARBA" id="ARBA00022448"/>
    </source>
</evidence>
<proteinExistence type="predicted"/>
<evidence type="ECO:0000256" key="3">
    <source>
        <dbReference type="ARBA" id="ARBA00022692"/>
    </source>
</evidence>
<dbReference type="FunFam" id="1.20.1250.20:FF:000034">
    <property type="entry name" value="MFS general substrate transporter"/>
    <property type="match status" value="1"/>
</dbReference>
<dbReference type="InterPro" id="IPR036259">
    <property type="entry name" value="MFS_trans_sf"/>
</dbReference>
<dbReference type="GO" id="GO:0016020">
    <property type="term" value="C:membrane"/>
    <property type="evidence" value="ECO:0007669"/>
    <property type="project" value="UniProtKB-SubCell"/>
</dbReference>
<feature type="transmembrane region" description="Helical" evidence="6">
    <location>
        <begin position="197"/>
        <end position="219"/>
    </location>
</feature>
<reference evidence="8 9" key="1">
    <citation type="journal article" date="2015" name="Genome Announc.">
        <title>Draft Genome Sequence and Gene Annotation of the Entomopathogenic Fungus Verticillium hemipterigenum.</title>
        <authorList>
            <person name="Horn F."/>
            <person name="Habel A."/>
            <person name="Scharf D.H."/>
            <person name="Dworschak J."/>
            <person name="Brakhage A.A."/>
            <person name="Guthke R."/>
            <person name="Hertweck C."/>
            <person name="Linde J."/>
        </authorList>
    </citation>
    <scope>NUCLEOTIDE SEQUENCE [LARGE SCALE GENOMIC DNA]</scope>
</reference>
<evidence type="ECO:0000256" key="6">
    <source>
        <dbReference type="SAM" id="Phobius"/>
    </source>
</evidence>
<dbReference type="Gene3D" id="1.20.1250.20">
    <property type="entry name" value="MFS general substrate transporter like domains"/>
    <property type="match status" value="2"/>
</dbReference>
<sequence length="485" mass="53824">MGSDSIDIVAEEHGASQEKPQAPTVDERKLVRKIDLHLVPLVMGLYLFSFIDRVNIGNARLYHFESDLNLSSTQFQTAISIFYVTYILCEVPSNLVLKYFTPRLWISFLAFSWGIVATLSGLVNSYGALIACRLLMGVLEAGLFPGLAVYLTFFYTKHELARRVGYLFVSAAIGGGLGGLLAFGIGHMDGVRDMSGWRWIFIVEGLPSVLLGIATYLWLPNDAQTAYFLTDEEKVVMKVREGRDYGNTASSKEFSKADMMKAFTDWKVWAFCVGQFGSDTMLYGYSTFLPTIINDLGTWTTSQVQLLTIPCYFLGAAMYMGVATASDRFQRRGVFCIIFGLLSIVGYVILLTDAPTAAHYVACFLVASGVYILVGLPLAWLPNNSPRYGKRTTATGMQLTIGNSAGILSSFIYPKGDAPRYTQGHALTLALVGMSTCIFAFLWFWYARENRRRREADTLAGEHAGLTEEQLQELGDESPRFVYTI</sequence>
<dbReference type="Proteomes" id="UP000039046">
    <property type="component" value="Unassembled WGS sequence"/>
</dbReference>
<feature type="transmembrane region" description="Helical" evidence="6">
    <location>
        <begin position="393"/>
        <end position="413"/>
    </location>
</feature>
<keyword evidence="3 6" id="KW-0812">Transmembrane</keyword>
<feature type="transmembrane region" description="Helical" evidence="6">
    <location>
        <begin position="128"/>
        <end position="153"/>
    </location>
</feature>
<feature type="transmembrane region" description="Helical" evidence="6">
    <location>
        <begin position="266"/>
        <end position="284"/>
    </location>
</feature>
<evidence type="ECO:0000313" key="8">
    <source>
        <dbReference type="EMBL" id="CEJ92966.1"/>
    </source>
</evidence>
<evidence type="ECO:0000256" key="1">
    <source>
        <dbReference type="ARBA" id="ARBA00004141"/>
    </source>
</evidence>
<dbReference type="InterPro" id="IPR011701">
    <property type="entry name" value="MFS"/>
</dbReference>
<dbReference type="SUPFAM" id="SSF103473">
    <property type="entry name" value="MFS general substrate transporter"/>
    <property type="match status" value="1"/>
</dbReference>
<name>A0A0A1T740_9HYPO</name>
<feature type="transmembrane region" description="Helical" evidence="6">
    <location>
        <begin position="304"/>
        <end position="322"/>
    </location>
</feature>
<dbReference type="FunFam" id="1.20.1250.20:FF:000068">
    <property type="entry name" value="MFS general substrate transporter"/>
    <property type="match status" value="1"/>
</dbReference>
<dbReference type="OrthoDB" id="2962993at2759"/>